<dbReference type="AlphaFoldDB" id="A0A438EL76"/>
<evidence type="ECO:0000313" key="2">
    <source>
        <dbReference type="EMBL" id="RVW48365.1"/>
    </source>
</evidence>
<proteinExistence type="predicted"/>
<dbReference type="InterPro" id="IPR012337">
    <property type="entry name" value="RNaseH-like_sf"/>
</dbReference>
<evidence type="ECO:0000259" key="1">
    <source>
        <dbReference type="PROSITE" id="PS50994"/>
    </source>
</evidence>
<organism evidence="2 3">
    <name type="scientific">Vitis vinifera</name>
    <name type="common">Grape</name>
    <dbReference type="NCBI Taxonomy" id="29760"/>
    <lineage>
        <taxon>Eukaryota</taxon>
        <taxon>Viridiplantae</taxon>
        <taxon>Streptophyta</taxon>
        <taxon>Embryophyta</taxon>
        <taxon>Tracheophyta</taxon>
        <taxon>Spermatophyta</taxon>
        <taxon>Magnoliopsida</taxon>
        <taxon>eudicotyledons</taxon>
        <taxon>Gunneridae</taxon>
        <taxon>Pentapetalae</taxon>
        <taxon>rosids</taxon>
        <taxon>Vitales</taxon>
        <taxon>Vitaceae</taxon>
        <taxon>Viteae</taxon>
        <taxon>Vitis</taxon>
    </lineage>
</organism>
<gene>
    <name evidence="2" type="primary">POLX_184</name>
    <name evidence="2" type="ORF">CK203_069670</name>
</gene>
<name>A0A438EL76_VITVI</name>
<dbReference type="Gene3D" id="3.30.420.10">
    <property type="entry name" value="Ribonuclease H-like superfamily/Ribonuclease H"/>
    <property type="match status" value="1"/>
</dbReference>
<dbReference type="CDD" id="cd09272">
    <property type="entry name" value="RNase_HI_RT_Ty1"/>
    <property type="match status" value="1"/>
</dbReference>
<comment type="caution">
    <text evidence="2">The sequence shown here is derived from an EMBL/GenBank/DDBJ whole genome shotgun (WGS) entry which is preliminary data.</text>
</comment>
<dbReference type="InterPro" id="IPR036397">
    <property type="entry name" value="RNaseH_sf"/>
</dbReference>
<dbReference type="EMBL" id="QGNW01001255">
    <property type="protein sequence ID" value="RVW48365.1"/>
    <property type="molecule type" value="Genomic_DNA"/>
</dbReference>
<protein>
    <submittedName>
        <fullName evidence="2">Retrovirus-related Pol polyprotein from transposon TNT 1-94</fullName>
    </submittedName>
</protein>
<dbReference type="Proteomes" id="UP000288805">
    <property type="component" value="Unassembled WGS sequence"/>
</dbReference>
<accession>A0A438EL76</accession>
<dbReference type="PANTHER" id="PTHR11439:SF467">
    <property type="entry name" value="INTEGRASE CATALYTIC DOMAIN-CONTAINING PROTEIN"/>
    <property type="match status" value="1"/>
</dbReference>
<dbReference type="SUPFAM" id="SSF53098">
    <property type="entry name" value="Ribonuclease H-like"/>
    <property type="match status" value="1"/>
</dbReference>
<sequence>MHAKDGKGQRLLEYVKANYTKVDKAEMETHLKLLTTTVYDGVSGVRDHIIKLRHYFNKTNEMKMELGEKFLKWLILESLPVSFDAVKLTYNALKEEWTLEKLMSIVMQHEVSLKKNETHSLALVTDQANHMKKKPSHKNFGGFKQFKRKENSNQGTSNASTSSNAAKSEKFKEKCNFCHKIDTGATIHVTNSLQKMTNRKRSSKHEECVYMGDGSKLGKPIKVVKSDRGGEYYGKYDETGRNPGLFAKFLLECGIDARYTMLGTPQHNGIAERRNHTLLDMVRCMLSNSSLPEFLWGEALRTAAYILNQVPSKSVPKTPYEYGQERNPTFTISMFGDPATNKGEHGDQVESGLPVDDTVVNEVHLRRSQRVLTYQEAIHCPQFTSWKEAMDDEMNSMYMNGVWDLVEFHMVVNQLGMDAKTAFLIGDLDEEVYMEQPTEEMRTIPYSSVVGSLMYAQVCTHPDIAFVVGMWERTSLLEVVGFCDADFVGCIDNKKSTTGYIFMMAGGVVSWKSVKQTLTASSTMEAKYVACYEACCHAMWMRNFILALGVVDSISRPLKLFCDNSAAVAFSKNTRSIFRSKHIDVKFYFVKEKVTESLIDIEHMSTKSMLANPLTKGLPIIAFQEHVSQMGLLET</sequence>
<dbReference type="GO" id="GO:0003676">
    <property type="term" value="F:nucleic acid binding"/>
    <property type="evidence" value="ECO:0007669"/>
    <property type="project" value="InterPro"/>
</dbReference>
<feature type="domain" description="Integrase catalytic" evidence="1">
    <location>
        <begin position="222"/>
        <end position="327"/>
    </location>
</feature>
<reference evidence="2 3" key="1">
    <citation type="journal article" date="2018" name="PLoS Genet.">
        <title>Population sequencing reveals clonal diversity and ancestral inbreeding in the grapevine cultivar Chardonnay.</title>
        <authorList>
            <person name="Roach M.J."/>
            <person name="Johnson D.L."/>
            <person name="Bohlmann J."/>
            <person name="van Vuuren H.J."/>
            <person name="Jones S.J."/>
            <person name="Pretorius I.S."/>
            <person name="Schmidt S.A."/>
            <person name="Borneman A.R."/>
        </authorList>
    </citation>
    <scope>NUCLEOTIDE SEQUENCE [LARGE SCALE GENOMIC DNA]</scope>
    <source>
        <strain evidence="3">cv. Chardonnay</strain>
        <tissue evidence="2">Leaf</tissue>
    </source>
</reference>
<dbReference type="GO" id="GO:0015074">
    <property type="term" value="P:DNA integration"/>
    <property type="evidence" value="ECO:0007669"/>
    <property type="project" value="InterPro"/>
</dbReference>
<dbReference type="Pfam" id="PF14223">
    <property type="entry name" value="Retrotran_gag_2"/>
    <property type="match status" value="1"/>
</dbReference>
<dbReference type="PANTHER" id="PTHR11439">
    <property type="entry name" value="GAG-POL-RELATED RETROTRANSPOSON"/>
    <property type="match status" value="1"/>
</dbReference>
<dbReference type="InterPro" id="IPR001584">
    <property type="entry name" value="Integrase_cat-core"/>
</dbReference>
<evidence type="ECO:0000313" key="3">
    <source>
        <dbReference type="Proteomes" id="UP000288805"/>
    </source>
</evidence>
<dbReference type="PROSITE" id="PS50994">
    <property type="entry name" value="INTEGRASE"/>
    <property type="match status" value="1"/>
</dbReference>